<dbReference type="EMBL" id="LUGG01000015">
    <property type="protein sequence ID" value="OBZ69661.1"/>
    <property type="molecule type" value="Genomic_DNA"/>
</dbReference>
<gene>
    <name evidence="1" type="ORF">A0H81_10387</name>
</gene>
<dbReference type="Gene3D" id="3.20.20.100">
    <property type="entry name" value="NADP-dependent oxidoreductase domain"/>
    <property type="match status" value="1"/>
</dbReference>
<protein>
    <submittedName>
        <fullName evidence="1">Uncharacterized protein</fullName>
    </submittedName>
</protein>
<dbReference type="InterPro" id="IPR036812">
    <property type="entry name" value="NAD(P)_OxRdtase_dom_sf"/>
</dbReference>
<sequence length="313" mass="35639">MPQFHLWKVEDDSDYVLDRQGPDGDDDSFDELDIITHDPDERDEVDIVAYDPDKGGDEADIITYDPDEGEEEANESFINPDLSTSTIYTEAATNPMERIPDFAIIHLLAQSLPRRHPRFAELGGVHIIHQCCIVLVEVKPHPSRTANRRERLHNRDLFLSQAQEDLDVQCYVLFEQYPRALATVCIAAAGQYWTHHVEWVKLIRNVLEQKSALNLDGSHHGSTPAHLVLSWGVQRGTAVIPKSESPKRVQTSITLLKLEEETCGYSIRSIRRRSLLLYLNYTDDGLIFGWTYEQLGLPMEDRCLADSKTPNMS</sequence>
<keyword evidence="2" id="KW-1185">Reference proteome</keyword>
<dbReference type="SUPFAM" id="SSF51430">
    <property type="entry name" value="NAD(P)-linked oxidoreductase"/>
    <property type="match status" value="1"/>
</dbReference>
<name>A0A1C7LYA3_GRIFR</name>
<reference evidence="1 2" key="1">
    <citation type="submission" date="2016-03" db="EMBL/GenBank/DDBJ databases">
        <title>Whole genome sequencing of Grifola frondosa 9006-11.</title>
        <authorList>
            <person name="Min B."/>
            <person name="Park H."/>
            <person name="Kim J.-G."/>
            <person name="Cho H."/>
            <person name="Oh Y.-L."/>
            <person name="Kong W.-S."/>
            <person name="Choi I.-G."/>
        </authorList>
    </citation>
    <scope>NUCLEOTIDE SEQUENCE [LARGE SCALE GENOMIC DNA]</scope>
    <source>
        <strain evidence="1 2">9006-11</strain>
    </source>
</reference>
<evidence type="ECO:0000313" key="2">
    <source>
        <dbReference type="Proteomes" id="UP000092993"/>
    </source>
</evidence>
<organism evidence="1 2">
    <name type="scientific">Grifola frondosa</name>
    <name type="common">Maitake</name>
    <name type="synonym">Polyporus frondosus</name>
    <dbReference type="NCBI Taxonomy" id="5627"/>
    <lineage>
        <taxon>Eukaryota</taxon>
        <taxon>Fungi</taxon>
        <taxon>Dikarya</taxon>
        <taxon>Basidiomycota</taxon>
        <taxon>Agaricomycotina</taxon>
        <taxon>Agaricomycetes</taxon>
        <taxon>Polyporales</taxon>
        <taxon>Grifolaceae</taxon>
        <taxon>Grifola</taxon>
    </lineage>
</organism>
<dbReference type="AlphaFoldDB" id="A0A1C7LYA3"/>
<proteinExistence type="predicted"/>
<dbReference type="Proteomes" id="UP000092993">
    <property type="component" value="Unassembled WGS sequence"/>
</dbReference>
<accession>A0A1C7LYA3</accession>
<comment type="caution">
    <text evidence="1">The sequence shown here is derived from an EMBL/GenBank/DDBJ whole genome shotgun (WGS) entry which is preliminary data.</text>
</comment>
<dbReference type="OrthoDB" id="2610860at2759"/>
<evidence type="ECO:0000313" key="1">
    <source>
        <dbReference type="EMBL" id="OBZ69661.1"/>
    </source>
</evidence>